<dbReference type="InterPro" id="IPR050808">
    <property type="entry name" value="Phage_Integrase"/>
</dbReference>
<dbReference type="EMBL" id="JAALFE010000021">
    <property type="protein sequence ID" value="NGQ92720.1"/>
    <property type="molecule type" value="Genomic_DNA"/>
</dbReference>
<dbReference type="PROSITE" id="PS51898">
    <property type="entry name" value="TYR_RECOMBINASE"/>
    <property type="match status" value="1"/>
</dbReference>
<evidence type="ECO:0000313" key="8">
    <source>
        <dbReference type="EMBL" id="NGQ92720.1"/>
    </source>
</evidence>
<evidence type="ECO:0000256" key="3">
    <source>
        <dbReference type="ARBA" id="ARBA00023125"/>
    </source>
</evidence>
<dbReference type="GO" id="GO:0003677">
    <property type="term" value="F:DNA binding"/>
    <property type="evidence" value="ECO:0007669"/>
    <property type="project" value="UniProtKB-UniRule"/>
</dbReference>
<dbReference type="PANTHER" id="PTHR30629">
    <property type="entry name" value="PROPHAGE INTEGRASE"/>
    <property type="match status" value="1"/>
</dbReference>
<dbReference type="Gene3D" id="3.30.160.390">
    <property type="entry name" value="Integrase, DNA-binding domain"/>
    <property type="match status" value="1"/>
</dbReference>
<keyword evidence="3 5" id="KW-0238">DNA-binding</keyword>
<dbReference type="AlphaFoldDB" id="A0A6M1TX01"/>
<dbReference type="PANTHER" id="PTHR30629:SF2">
    <property type="entry name" value="PROPHAGE INTEGRASE INTS-RELATED"/>
    <property type="match status" value="1"/>
</dbReference>
<proteinExistence type="inferred from homology"/>
<dbReference type="InterPro" id="IPR053876">
    <property type="entry name" value="Phage_int_M"/>
</dbReference>
<evidence type="ECO:0000256" key="5">
    <source>
        <dbReference type="PROSITE-ProRule" id="PRU01248"/>
    </source>
</evidence>
<name>A0A6M1TX01_9RHOB</name>
<dbReference type="InterPro" id="IPR010998">
    <property type="entry name" value="Integrase_recombinase_N"/>
</dbReference>
<evidence type="ECO:0000256" key="1">
    <source>
        <dbReference type="ARBA" id="ARBA00008857"/>
    </source>
</evidence>
<dbReference type="Pfam" id="PF22022">
    <property type="entry name" value="Phage_int_M"/>
    <property type="match status" value="1"/>
</dbReference>
<protein>
    <submittedName>
        <fullName evidence="8">Integrase arm-type DNA-binding domain-containing protein</fullName>
    </submittedName>
</protein>
<dbReference type="SUPFAM" id="SSF56349">
    <property type="entry name" value="DNA breaking-rejoining enzymes"/>
    <property type="match status" value="1"/>
</dbReference>
<dbReference type="Proteomes" id="UP000474758">
    <property type="component" value="Unassembled WGS sequence"/>
</dbReference>
<comment type="caution">
    <text evidence="8">The sequence shown here is derived from an EMBL/GenBank/DDBJ whole genome shotgun (WGS) entry which is preliminary data.</text>
</comment>
<dbReference type="RefSeq" id="WP_165052715.1">
    <property type="nucleotide sequence ID" value="NZ_JAALFE010000021.1"/>
</dbReference>
<evidence type="ECO:0000259" key="6">
    <source>
        <dbReference type="PROSITE" id="PS51898"/>
    </source>
</evidence>
<evidence type="ECO:0000259" key="7">
    <source>
        <dbReference type="PROSITE" id="PS51900"/>
    </source>
</evidence>
<dbReference type="Gene3D" id="1.10.150.130">
    <property type="match status" value="1"/>
</dbReference>
<evidence type="ECO:0000313" key="9">
    <source>
        <dbReference type="Proteomes" id="UP000474758"/>
    </source>
</evidence>
<feature type="domain" description="Core-binding (CB)" evidence="7">
    <location>
        <begin position="109"/>
        <end position="191"/>
    </location>
</feature>
<dbReference type="GO" id="GO:0015074">
    <property type="term" value="P:DNA integration"/>
    <property type="evidence" value="ECO:0007669"/>
    <property type="project" value="UniProtKB-KW"/>
</dbReference>
<keyword evidence="4" id="KW-0233">DNA recombination</keyword>
<gene>
    <name evidence="8" type="ORF">G5V65_17645</name>
</gene>
<dbReference type="Pfam" id="PF00589">
    <property type="entry name" value="Phage_integrase"/>
    <property type="match status" value="1"/>
</dbReference>
<dbReference type="InterPro" id="IPR044068">
    <property type="entry name" value="CB"/>
</dbReference>
<dbReference type="CDD" id="cd00801">
    <property type="entry name" value="INT_P4_C"/>
    <property type="match status" value="1"/>
</dbReference>
<evidence type="ECO:0000256" key="4">
    <source>
        <dbReference type="ARBA" id="ARBA00023172"/>
    </source>
</evidence>
<dbReference type="InterPro" id="IPR002104">
    <property type="entry name" value="Integrase_catalytic"/>
</dbReference>
<evidence type="ECO:0000256" key="2">
    <source>
        <dbReference type="ARBA" id="ARBA00022908"/>
    </source>
</evidence>
<dbReference type="GO" id="GO:0006310">
    <property type="term" value="P:DNA recombination"/>
    <property type="evidence" value="ECO:0007669"/>
    <property type="project" value="UniProtKB-KW"/>
</dbReference>
<accession>A0A6M1TX01</accession>
<dbReference type="Gene3D" id="1.10.443.10">
    <property type="entry name" value="Intergrase catalytic core"/>
    <property type="match status" value="1"/>
</dbReference>
<feature type="domain" description="Tyr recombinase" evidence="6">
    <location>
        <begin position="212"/>
        <end position="402"/>
    </location>
</feature>
<organism evidence="8 9">
    <name type="scientific">Paragemmobacter kunshanensis</name>
    <dbReference type="NCBI Taxonomy" id="2583234"/>
    <lineage>
        <taxon>Bacteria</taxon>
        <taxon>Pseudomonadati</taxon>
        <taxon>Pseudomonadota</taxon>
        <taxon>Alphaproteobacteria</taxon>
        <taxon>Rhodobacterales</taxon>
        <taxon>Paracoccaceae</taxon>
        <taxon>Paragemmobacter</taxon>
    </lineage>
</organism>
<reference evidence="8 9" key="1">
    <citation type="submission" date="2020-02" db="EMBL/GenBank/DDBJ databases">
        <title>Rhodobacter translucens sp. nov., a novel bacterium isolated from activated sludge.</title>
        <authorList>
            <person name="Liu J."/>
        </authorList>
    </citation>
    <scope>NUCLEOTIDE SEQUENCE [LARGE SCALE GENOMIC DNA]</scope>
    <source>
        <strain evidence="8 9">HX-7-19</strain>
    </source>
</reference>
<dbReference type="InterPro" id="IPR011010">
    <property type="entry name" value="DNA_brk_join_enz"/>
</dbReference>
<keyword evidence="2" id="KW-0229">DNA integration</keyword>
<dbReference type="InterPro" id="IPR025166">
    <property type="entry name" value="Integrase_DNA_bind_dom"/>
</dbReference>
<dbReference type="InterPro" id="IPR013762">
    <property type="entry name" value="Integrase-like_cat_sf"/>
</dbReference>
<dbReference type="InterPro" id="IPR038488">
    <property type="entry name" value="Integrase_DNA-bd_sf"/>
</dbReference>
<dbReference type="PROSITE" id="PS51900">
    <property type="entry name" value="CB"/>
    <property type="match status" value="1"/>
</dbReference>
<comment type="similarity">
    <text evidence="1">Belongs to the 'phage' integrase family.</text>
</comment>
<sequence length="427" mass="47323">MEAMKTNLTDTFIRGIKPPKARYDTYFDAKHPGLCLRVSFTGSMVWVVQKKVKGGPRIHVTLGSYPAVSLKAAREQAYAIQAEAEAGIDRVAKAKEAAAAKEAAKLAARSVKDILDIYIASHLEQNLKPGKAREDRIAQLRRHLGPLMTTRINSVTRAQLQMIVDAKAAEGKPVMANRIRAAFTAFFGWAEKRGHIDQDPSQRLQKAAKEKPRTRTPSIEEVREIWAATFEQGPLWGAYFRLCILTGQRSRSDVMAMRWEWIDWEKTRYCIPDPKNGQPHVVHLSPAALKEILTLRPDGITPKTGLVLSTNGKTPMSGFAKPKHRLDTTVNAERAKLGKPAMPEWWMHDLRRAQATALAEAGVDEGVVDRIQNHVAVGSRASAVAGVYNRAQKLVERAKALDLWADMVTGDRAVVVSLGESKHHLSA</sequence>
<keyword evidence="9" id="KW-1185">Reference proteome</keyword>
<dbReference type="Pfam" id="PF13356">
    <property type="entry name" value="Arm-DNA-bind_3"/>
    <property type="match status" value="1"/>
</dbReference>